<dbReference type="EMBL" id="JBHMDO010000018">
    <property type="protein sequence ID" value="MFB9326446.1"/>
    <property type="molecule type" value="Genomic_DNA"/>
</dbReference>
<keyword evidence="4" id="KW-1185">Reference proteome</keyword>
<gene>
    <name evidence="3" type="ORF">ACFFSY_11030</name>
</gene>
<proteinExistence type="predicted"/>
<evidence type="ECO:0000256" key="1">
    <source>
        <dbReference type="SAM" id="MobiDB-lite"/>
    </source>
</evidence>
<evidence type="ECO:0000313" key="4">
    <source>
        <dbReference type="Proteomes" id="UP001589747"/>
    </source>
</evidence>
<dbReference type="Pfam" id="PF18952">
    <property type="entry name" value="DUF5696"/>
    <property type="match status" value="1"/>
</dbReference>
<comment type="caution">
    <text evidence="3">The sequence shown here is derived from an EMBL/GenBank/DDBJ whole genome shotgun (WGS) entry which is preliminary data.</text>
</comment>
<evidence type="ECO:0000256" key="2">
    <source>
        <dbReference type="SAM" id="SignalP"/>
    </source>
</evidence>
<name>A0ABV5KMI5_9BACL</name>
<feature type="chain" id="PRO_5046711970" evidence="2">
    <location>
        <begin position="32"/>
        <end position="853"/>
    </location>
</feature>
<feature type="compositionally biased region" description="Basic and acidic residues" evidence="1">
    <location>
        <begin position="98"/>
        <end position="110"/>
    </location>
</feature>
<dbReference type="RefSeq" id="WP_377493756.1">
    <property type="nucleotide sequence ID" value="NZ_JBHMDO010000018.1"/>
</dbReference>
<dbReference type="Proteomes" id="UP001589747">
    <property type="component" value="Unassembled WGS sequence"/>
</dbReference>
<feature type="region of interest" description="Disordered" evidence="1">
    <location>
        <begin position="87"/>
        <end position="112"/>
    </location>
</feature>
<reference evidence="3 4" key="1">
    <citation type="submission" date="2024-09" db="EMBL/GenBank/DDBJ databases">
        <authorList>
            <person name="Sun Q."/>
            <person name="Mori K."/>
        </authorList>
    </citation>
    <scope>NUCLEOTIDE SEQUENCE [LARGE SCALE GENOMIC DNA]</scope>
    <source>
        <strain evidence="3 4">TISTR 2452</strain>
    </source>
</reference>
<accession>A0ABV5KMI5</accession>
<evidence type="ECO:0000313" key="3">
    <source>
        <dbReference type="EMBL" id="MFB9326446.1"/>
    </source>
</evidence>
<organism evidence="3 4">
    <name type="scientific">Paenibacillus aurantiacus</name>
    <dbReference type="NCBI Taxonomy" id="1936118"/>
    <lineage>
        <taxon>Bacteria</taxon>
        <taxon>Bacillati</taxon>
        <taxon>Bacillota</taxon>
        <taxon>Bacilli</taxon>
        <taxon>Bacillales</taxon>
        <taxon>Paenibacillaceae</taxon>
        <taxon>Paenibacillus</taxon>
    </lineage>
</organism>
<dbReference type="InterPro" id="IPR043751">
    <property type="entry name" value="DUF5696"/>
</dbReference>
<feature type="signal peptide" evidence="2">
    <location>
        <begin position="1"/>
        <end position="31"/>
    </location>
</feature>
<protein>
    <submittedName>
        <fullName evidence="3">DUF5696 domain-containing protein</fullName>
    </submittedName>
</protein>
<sequence length="853" mass="94291">MKRNTIKWLVCAISCAGAAAFLILHWTSAPKTETASAITGQAGDETGAEAADSLAFAQPAGLQQVTENDTLALLLDPSTTEIAVRDKRSGQMWYSNPQDRDQDKKAEGPNRDNLSAQFSIAYNNDKGQNFIANNYAESVKRKQFSIARTEKGVKIAYRLGNFQQGLEAIPSFISKARMDEKILGKLADEKQRFEIEKRFFLDEETQIYKRKEIPDYVVADIVAILEQAGYTLEDAKADNAANNAGGEQAAATARFTIPIEYELDGAELRVRVSASEVKDTPAFPIQSIKLLEMFGAAGATEQGYMFIPDGSGALIHLNNGKTSALPYDMPVYGRDRTLLVRETEGAQAPEPASPRFPVYGMKKGDHAFLAMIEQGDAIASIQADISGRVNAYNRAYSEFLLKPMEMFTYRVGAVAKNSPLFPEMYNGNIEVRYAFLSGAEADYSGMANYYRRALVRQGELKPMQGELSSPFILELAGTIDVRKTILGVPYTSSEALTTFKQTQSLLEQLKHKRVDHIKLRYSGWFNGGINHDYPNDVEIERVLGGANGLGQLKAYAADNGIKLYPDVAFQRVYRSGEGFKPSRDGASFLFREGIKQMRRDPVTTNKDGMDYYVLSPKKLTGLVDDFLKDYRKLGLNGLSLRDLGEDVNSTVSSRSTLDRQASAAIIEQSAAKLAEGAGRLMVSGGNGPVLPYADTVVHAPLTDSRLYLTDEEVPFYEMVVHGFVDYAGSPVNLSRDQDYETNLLKSLETGASLYYLWFAGDPAAVRSTDFDDLYAAHYSNWFEEAIRGYHELNEAVGDVRLQAIVKHEKLADNVYRTTYEKGKTVTVNYNSQAVTIDGVRIEGRGYRIGGGRT</sequence>
<keyword evidence="2" id="KW-0732">Signal</keyword>